<evidence type="ECO:0000313" key="4">
    <source>
        <dbReference type="Proteomes" id="UP000193411"/>
    </source>
</evidence>
<feature type="region of interest" description="Disordered" evidence="1">
    <location>
        <begin position="199"/>
        <end position="295"/>
    </location>
</feature>
<keyword evidence="2" id="KW-0472">Membrane</keyword>
<comment type="caution">
    <text evidence="3">The sequence shown here is derived from an EMBL/GenBank/DDBJ whole genome shotgun (WGS) entry which is preliminary data.</text>
</comment>
<organism evidence="3 4">
    <name type="scientific">Catenaria anguillulae PL171</name>
    <dbReference type="NCBI Taxonomy" id="765915"/>
    <lineage>
        <taxon>Eukaryota</taxon>
        <taxon>Fungi</taxon>
        <taxon>Fungi incertae sedis</taxon>
        <taxon>Blastocladiomycota</taxon>
        <taxon>Blastocladiomycetes</taxon>
        <taxon>Blastocladiales</taxon>
        <taxon>Catenariaceae</taxon>
        <taxon>Catenaria</taxon>
    </lineage>
</organism>
<evidence type="ECO:0000256" key="2">
    <source>
        <dbReference type="SAM" id="Phobius"/>
    </source>
</evidence>
<sequence length="322" mass="32562">MAIHSHWSFTLFKLTSIFSVIIYSHSLPLPSIASPSLSHLRNRPSFDSRLISFFFPESFHILHNLDSIFRCHPTMRVSILLLLAALSIVLSTNGNPVAQPHPQQLPQLPQDVTADDIANVLDGQGLSRDMLPPNNAASESGDQPPVVPSPPPPPASPSASDVEASVDPSVVSSVLASVTSGPAVTVSSGAGTAVTATTAPISGTSSAGSAATATDTSETATATSSDSTSTTDSTTSTDTSSSTSLETSTAASSAASTPSTRSPSTTSSATIGTATIRPIPVPSATAGTGTEPSAANHFKSPMGGLAGCMLFIVAVAGALHVM</sequence>
<reference evidence="3 4" key="1">
    <citation type="submission" date="2016-07" db="EMBL/GenBank/DDBJ databases">
        <title>Pervasive Adenine N6-methylation of Active Genes in Fungi.</title>
        <authorList>
            <consortium name="DOE Joint Genome Institute"/>
            <person name="Mondo S.J."/>
            <person name="Dannebaum R.O."/>
            <person name="Kuo R.C."/>
            <person name="Labutti K."/>
            <person name="Haridas S."/>
            <person name="Kuo A."/>
            <person name="Salamov A."/>
            <person name="Ahrendt S.R."/>
            <person name="Lipzen A."/>
            <person name="Sullivan W."/>
            <person name="Andreopoulos W.B."/>
            <person name="Clum A."/>
            <person name="Lindquist E."/>
            <person name="Daum C."/>
            <person name="Ramamoorthy G.K."/>
            <person name="Gryganskyi A."/>
            <person name="Culley D."/>
            <person name="Magnuson J.K."/>
            <person name="James T.Y."/>
            <person name="O'Malley M.A."/>
            <person name="Stajich J.E."/>
            <person name="Spatafora J.W."/>
            <person name="Visel A."/>
            <person name="Grigoriev I.V."/>
        </authorList>
    </citation>
    <scope>NUCLEOTIDE SEQUENCE [LARGE SCALE GENOMIC DNA]</scope>
    <source>
        <strain evidence="3 4">PL171</strain>
    </source>
</reference>
<keyword evidence="2" id="KW-1133">Transmembrane helix</keyword>
<dbReference type="Proteomes" id="UP000193411">
    <property type="component" value="Unassembled WGS sequence"/>
</dbReference>
<feature type="transmembrane region" description="Helical" evidence="2">
    <location>
        <begin position="302"/>
        <end position="321"/>
    </location>
</feature>
<dbReference type="AlphaFoldDB" id="A0A1Y2H7R9"/>
<proteinExistence type="predicted"/>
<gene>
    <name evidence="3" type="ORF">BCR44DRAFT_72262</name>
</gene>
<keyword evidence="2" id="KW-0812">Transmembrane</keyword>
<accession>A0A1Y2H7R9</accession>
<evidence type="ECO:0000313" key="3">
    <source>
        <dbReference type="EMBL" id="ORZ30609.1"/>
    </source>
</evidence>
<keyword evidence="4" id="KW-1185">Reference proteome</keyword>
<feature type="compositionally biased region" description="Pro residues" evidence="1">
    <location>
        <begin position="145"/>
        <end position="156"/>
    </location>
</feature>
<evidence type="ECO:0000256" key="1">
    <source>
        <dbReference type="SAM" id="MobiDB-lite"/>
    </source>
</evidence>
<name>A0A1Y2H7R9_9FUNG</name>
<feature type="compositionally biased region" description="Low complexity" evidence="1">
    <location>
        <begin position="199"/>
        <end position="276"/>
    </location>
</feature>
<protein>
    <submittedName>
        <fullName evidence="3">Uncharacterized protein</fullName>
    </submittedName>
</protein>
<feature type="region of interest" description="Disordered" evidence="1">
    <location>
        <begin position="124"/>
        <end position="165"/>
    </location>
</feature>
<dbReference type="EMBL" id="MCFL01000080">
    <property type="protein sequence ID" value="ORZ30609.1"/>
    <property type="molecule type" value="Genomic_DNA"/>
</dbReference>